<dbReference type="InterPro" id="IPR036388">
    <property type="entry name" value="WH-like_DNA-bd_sf"/>
</dbReference>
<dbReference type="AlphaFoldDB" id="A0A917PCG1"/>
<dbReference type="Gene3D" id="1.25.40.10">
    <property type="entry name" value="Tetratricopeptide repeat domain"/>
    <property type="match status" value="1"/>
</dbReference>
<dbReference type="InterPro" id="IPR011990">
    <property type="entry name" value="TPR-like_helical_dom_sf"/>
</dbReference>
<evidence type="ECO:0000313" key="1">
    <source>
        <dbReference type="EMBL" id="GGJ70498.1"/>
    </source>
</evidence>
<dbReference type="Gene3D" id="1.10.10.10">
    <property type="entry name" value="Winged helix-like DNA-binding domain superfamily/Winged helix DNA-binding domain"/>
    <property type="match status" value="1"/>
</dbReference>
<protein>
    <recommendedName>
        <fullName evidence="3">MalT-like TPR region domain-containing protein</fullName>
    </recommendedName>
</protein>
<evidence type="ECO:0008006" key="3">
    <source>
        <dbReference type="Google" id="ProtNLM"/>
    </source>
</evidence>
<accession>A0A917PCG1</accession>
<name>A0A917PCG1_9DEIO</name>
<evidence type="ECO:0000313" key="2">
    <source>
        <dbReference type="Proteomes" id="UP000635726"/>
    </source>
</evidence>
<dbReference type="SUPFAM" id="SSF48452">
    <property type="entry name" value="TPR-like"/>
    <property type="match status" value="1"/>
</dbReference>
<sequence length="533" mass="59396">MARFQDMYDHLQGLIAAELWREALLHLRRAAQDVGSRGEARELRAVVECLPAGLELVEEWPVAVSWVAYRTADFDLLERALSGVPGQLPAFEAFRASRREDWPEVLRWAEAAGSSSGREAVVAGRFRACALAELRRDGWEDAYRHAVGLASGRDRGLLWSEFAHYLSSGGQEAVAREAYAQAIGELRRDAWWVTLTYANLGITCLRLGVLAEAERAFRAAEQYGREGDGVVHLSTVWRGLGGLALHRGQLARAEHAFAMSLRKAASAAERLAAQRGLARVYRMQGRFDEAMTELHDALREAHLQGEPHPFHADLAALEVLVGDVEGARQRLRMVTPFSSDDTWRVRVVEAELTRREGTGDPVAGLRDLQLDRTWAQEEALVFPEVFALMDVRAVRPVWTARLDADGPLRLSMSGEPVALRPARASASLLAFLVHHRGKVTAERALEALELPGKDVRARKKALSKVVGELREVLGWPDAVRTVDGLLCLSDDVIWADLHLPPPERADLFCEGLVDPWIEEWKVEHDRRILPAFD</sequence>
<organism evidence="1 2">
    <name type="scientific">Deinococcus aquiradiocola</name>
    <dbReference type="NCBI Taxonomy" id="393059"/>
    <lineage>
        <taxon>Bacteria</taxon>
        <taxon>Thermotogati</taxon>
        <taxon>Deinococcota</taxon>
        <taxon>Deinococci</taxon>
        <taxon>Deinococcales</taxon>
        <taxon>Deinococcaceae</taxon>
        <taxon>Deinococcus</taxon>
    </lineage>
</organism>
<dbReference type="RefSeq" id="WP_188961523.1">
    <property type="nucleotide sequence ID" value="NZ_BMOE01000003.1"/>
</dbReference>
<reference evidence="1" key="2">
    <citation type="submission" date="2020-09" db="EMBL/GenBank/DDBJ databases">
        <authorList>
            <person name="Sun Q."/>
            <person name="Ohkuma M."/>
        </authorList>
    </citation>
    <scope>NUCLEOTIDE SEQUENCE</scope>
    <source>
        <strain evidence="1">JCM 14371</strain>
    </source>
</reference>
<comment type="caution">
    <text evidence="1">The sequence shown here is derived from an EMBL/GenBank/DDBJ whole genome shotgun (WGS) entry which is preliminary data.</text>
</comment>
<dbReference type="EMBL" id="BMOE01000003">
    <property type="protein sequence ID" value="GGJ70498.1"/>
    <property type="molecule type" value="Genomic_DNA"/>
</dbReference>
<gene>
    <name evidence="1" type="ORF">GCM10008939_13650</name>
</gene>
<keyword evidence="2" id="KW-1185">Reference proteome</keyword>
<dbReference type="Proteomes" id="UP000635726">
    <property type="component" value="Unassembled WGS sequence"/>
</dbReference>
<reference evidence="1" key="1">
    <citation type="journal article" date="2014" name="Int. J. Syst. Evol. Microbiol.">
        <title>Complete genome sequence of Corynebacterium casei LMG S-19264T (=DSM 44701T), isolated from a smear-ripened cheese.</title>
        <authorList>
            <consortium name="US DOE Joint Genome Institute (JGI-PGF)"/>
            <person name="Walter F."/>
            <person name="Albersmeier A."/>
            <person name="Kalinowski J."/>
            <person name="Ruckert C."/>
        </authorList>
    </citation>
    <scope>NUCLEOTIDE SEQUENCE</scope>
    <source>
        <strain evidence="1">JCM 14371</strain>
    </source>
</reference>
<proteinExistence type="predicted"/>